<dbReference type="Pfam" id="PF13468">
    <property type="entry name" value="Glyoxalase_3"/>
    <property type="match status" value="1"/>
</dbReference>
<name>A0ABX0SP92_9ACTN</name>
<dbReference type="PROSITE" id="PS51819">
    <property type="entry name" value="VOC"/>
    <property type="match status" value="1"/>
</dbReference>
<dbReference type="PANTHER" id="PTHR40265">
    <property type="entry name" value="BLL2707 PROTEIN"/>
    <property type="match status" value="1"/>
</dbReference>
<evidence type="ECO:0000313" key="3">
    <source>
        <dbReference type="Proteomes" id="UP000749311"/>
    </source>
</evidence>
<dbReference type="EMBL" id="JAAMOZ010000004">
    <property type="protein sequence ID" value="NIH58616.1"/>
    <property type="molecule type" value="Genomic_DNA"/>
</dbReference>
<gene>
    <name evidence="2" type="ORF">FB473_003313</name>
</gene>
<reference evidence="2 3" key="1">
    <citation type="submission" date="2020-02" db="EMBL/GenBank/DDBJ databases">
        <title>Sequencing the genomes of 1000 actinobacteria strains.</title>
        <authorList>
            <person name="Klenk H.-P."/>
        </authorList>
    </citation>
    <scope>NUCLEOTIDE SEQUENCE [LARGE SCALE GENOMIC DNA]</scope>
    <source>
        <strain evidence="2 3">DSM 19609</strain>
    </source>
</reference>
<feature type="domain" description="VOC" evidence="1">
    <location>
        <begin position="5"/>
        <end position="148"/>
    </location>
</feature>
<evidence type="ECO:0000259" key="1">
    <source>
        <dbReference type="PROSITE" id="PS51819"/>
    </source>
</evidence>
<dbReference type="InterPro" id="IPR037523">
    <property type="entry name" value="VOC_core"/>
</dbReference>
<dbReference type="InterPro" id="IPR025870">
    <property type="entry name" value="Glyoxalase-like_dom"/>
</dbReference>
<evidence type="ECO:0000313" key="2">
    <source>
        <dbReference type="EMBL" id="NIH58616.1"/>
    </source>
</evidence>
<dbReference type="PANTHER" id="PTHR40265:SF1">
    <property type="entry name" value="GLYOXALASE-LIKE DOMAIN-CONTAINING PROTEIN"/>
    <property type="match status" value="1"/>
</dbReference>
<sequence length="258" mass="27925">MTTFRWDHTVHYVNDLEAVREAFGKYGLVAEPGGRHVGHGTKNALAYFGLNYVEFLTIDDAEQLKPDDPSELVFSDAANYLPDSEGFSRVALRVHDIDEAWQELRDKGLAVSPIAAGNRTTPQGQELRWRIFTISGTDGGLPYPFVIDWQVPDDVRLGQLAGSGLLGKHAQGEVTTSRAVIEVDDPAALAHRWAELFGLSPVSPTELGIGEQVLQFVPGPANAIVELVFGVAPGPGDDTPAGPGFDFRLGGARYRSES</sequence>
<dbReference type="Proteomes" id="UP000749311">
    <property type="component" value="Unassembled WGS sequence"/>
</dbReference>
<dbReference type="Gene3D" id="3.10.180.10">
    <property type="entry name" value="2,3-Dihydroxybiphenyl 1,2-Dioxygenase, domain 1"/>
    <property type="match status" value="1"/>
</dbReference>
<dbReference type="SUPFAM" id="SSF54593">
    <property type="entry name" value="Glyoxalase/Bleomycin resistance protein/Dihydroxybiphenyl dioxygenase"/>
    <property type="match status" value="1"/>
</dbReference>
<proteinExistence type="predicted"/>
<accession>A0ABX0SP92</accession>
<comment type="caution">
    <text evidence="2">The sequence shown here is derived from an EMBL/GenBank/DDBJ whole genome shotgun (WGS) entry which is preliminary data.</text>
</comment>
<protein>
    <recommendedName>
        <fullName evidence="1">VOC domain-containing protein</fullName>
    </recommendedName>
</protein>
<keyword evidence="3" id="KW-1185">Reference proteome</keyword>
<organism evidence="2 3">
    <name type="scientific">Brooklawnia cerclae</name>
    <dbReference type="NCBI Taxonomy" id="349934"/>
    <lineage>
        <taxon>Bacteria</taxon>
        <taxon>Bacillati</taxon>
        <taxon>Actinomycetota</taxon>
        <taxon>Actinomycetes</taxon>
        <taxon>Propionibacteriales</taxon>
        <taxon>Propionibacteriaceae</taxon>
        <taxon>Brooklawnia</taxon>
    </lineage>
</organism>
<dbReference type="RefSeq" id="WP_167171399.1">
    <property type="nucleotide sequence ID" value="NZ_BAAAOO010000006.1"/>
</dbReference>
<dbReference type="InterPro" id="IPR029068">
    <property type="entry name" value="Glyas_Bleomycin-R_OHBP_Dase"/>
</dbReference>